<comment type="caution">
    <text evidence="4">The sequence shown here is derived from an EMBL/GenBank/DDBJ whole genome shotgun (WGS) entry which is preliminary data.</text>
</comment>
<name>A0ABP6LLT4_9ACTN</name>
<evidence type="ECO:0000313" key="5">
    <source>
        <dbReference type="Proteomes" id="UP001501035"/>
    </source>
</evidence>
<dbReference type="RefSeq" id="WP_290705237.1">
    <property type="nucleotide sequence ID" value="NZ_BAAAVS010000052.1"/>
</dbReference>
<organism evidence="4 5">
    <name type="scientific">Gordonia defluvii</name>
    <dbReference type="NCBI Taxonomy" id="283718"/>
    <lineage>
        <taxon>Bacteria</taxon>
        <taxon>Bacillati</taxon>
        <taxon>Actinomycetota</taxon>
        <taxon>Actinomycetes</taxon>
        <taxon>Mycobacteriales</taxon>
        <taxon>Gordoniaceae</taxon>
        <taxon>Gordonia</taxon>
    </lineage>
</organism>
<evidence type="ECO:0000313" key="4">
    <source>
        <dbReference type="EMBL" id="GAA3044258.1"/>
    </source>
</evidence>
<keyword evidence="1" id="KW-0732">Signal</keyword>
<dbReference type="PROSITE" id="PS51257">
    <property type="entry name" value="PROKAR_LIPOPROTEIN"/>
    <property type="match status" value="1"/>
</dbReference>
<accession>A0ABP6LLT4</accession>
<reference evidence="5" key="1">
    <citation type="journal article" date="2019" name="Int. J. Syst. Evol. Microbiol.">
        <title>The Global Catalogue of Microorganisms (GCM) 10K type strain sequencing project: providing services to taxonomists for standard genome sequencing and annotation.</title>
        <authorList>
            <consortium name="The Broad Institute Genomics Platform"/>
            <consortium name="The Broad Institute Genome Sequencing Center for Infectious Disease"/>
            <person name="Wu L."/>
            <person name="Ma J."/>
        </authorList>
    </citation>
    <scope>NUCLEOTIDE SEQUENCE [LARGE SCALE GENOMIC DNA]</scope>
    <source>
        <strain evidence="5">JCM 14234</strain>
    </source>
</reference>
<protein>
    <recommendedName>
        <fullName evidence="3">Low molecular weight antigen MTB12-like C-terminal domain-containing protein</fullName>
    </recommendedName>
</protein>
<comment type="similarity">
    <text evidence="2">Belongs to the MTB12 family.</text>
</comment>
<dbReference type="InterPro" id="IPR058644">
    <property type="entry name" value="Mtb12-like_C"/>
</dbReference>
<proteinExistence type="inferred from homology"/>
<gene>
    <name evidence="4" type="ORF">GCM10010528_24560</name>
</gene>
<dbReference type="Pfam" id="PF26580">
    <property type="entry name" value="Mtb12_C"/>
    <property type="match status" value="1"/>
</dbReference>
<dbReference type="EMBL" id="BAAAVS010000052">
    <property type="protein sequence ID" value="GAA3044258.1"/>
    <property type="molecule type" value="Genomic_DNA"/>
</dbReference>
<sequence length="152" mass="15205">MILRIAGAVSALAAVALFGVVGCTNSEEASTSTGSTPSVVQAQEILRTLISPDTTPAAAAALVDSPDGSWGAKLHAFALAAARGGYTPDKFTVQSVAAEGADTAVAQVSVASPHAPAPVTVPYTFNRVNGTWKLSPESAQALVGMAATKSHS</sequence>
<dbReference type="Proteomes" id="UP001501035">
    <property type="component" value="Unassembled WGS sequence"/>
</dbReference>
<feature type="domain" description="Low molecular weight antigen MTB12-like C-terminal" evidence="3">
    <location>
        <begin position="36"/>
        <end position="148"/>
    </location>
</feature>
<keyword evidence="5" id="KW-1185">Reference proteome</keyword>
<evidence type="ECO:0000259" key="3">
    <source>
        <dbReference type="Pfam" id="PF26580"/>
    </source>
</evidence>
<evidence type="ECO:0000256" key="2">
    <source>
        <dbReference type="ARBA" id="ARBA00093774"/>
    </source>
</evidence>
<evidence type="ECO:0000256" key="1">
    <source>
        <dbReference type="ARBA" id="ARBA00022729"/>
    </source>
</evidence>